<dbReference type="EC" id="3.4.17.13" evidence="9"/>
<dbReference type="RefSeq" id="WP_179517415.1">
    <property type="nucleotide sequence ID" value="NZ_JACCAC010000001.1"/>
</dbReference>
<evidence type="ECO:0000313" key="10">
    <source>
        <dbReference type="Proteomes" id="UP000544110"/>
    </source>
</evidence>
<proteinExistence type="inferred from homology"/>
<dbReference type="GO" id="GO:0006508">
    <property type="term" value="P:proteolysis"/>
    <property type="evidence" value="ECO:0007669"/>
    <property type="project" value="UniProtKB-KW"/>
</dbReference>
<dbReference type="Proteomes" id="UP000544110">
    <property type="component" value="Unassembled WGS sequence"/>
</dbReference>
<dbReference type="Gene3D" id="3.40.50.10740">
    <property type="entry name" value="Class I glutamine amidotransferase-like"/>
    <property type="match status" value="1"/>
</dbReference>
<evidence type="ECO:0000259" key="7">
    <source>
        <dbReference type="Pfam" id="PF13223"/>
    </source>
</evidence>
<dbReference type="InterPro" id="IPR027461">
    <property type="entry name" value="Carboxypeptidase_A_C_sf"/>
</dbReference>
<dbReference type="Pfam" id="PF17676">
    <property type="entry name" value="Peptidase_S66C"/>
    <property type="match status" value="1"/>
</dbReference>
<keyword evidence="5" id="KW-0720">Serine protease</keyword>
<dbReference type="InterPro" id="IPR003507">
    <property type="entry name" value="S66_fam"/>
</dbReference>
<organism evidence="9 10">
    <name type="scientific">Nocardioides perillae</name>
    <dbReference type="NCBI Taxonomy" id="1119534"/>
    <lineage>
        <taxon>Bacteria</taxon>
        <taxon>Bacillati</taxon>
        <taxon>Actinomycetota</taxon>
        <taxon>Actinomycetes</taxon>
        <taxon>Propionibacteriales</taxon>
        <taxon>Nocardioidaceae</taxon>
        <taxon>Nocardioides</taxon>
    </lineage>
</organism>
<dbReference type="EMBL" id="JACCAC010000001">
    <property type="protein sequence ID" value="NYG54874.1"/>
    <property type="molecule type" value="Genomic_DNA"/>
</dbReference>
<feature type="domain" description="LD-carboxypeptidase N-terminal" evidence="6">
    <location>
        <begin position="109"/>
        <end position="227"/>
    </location>
</feature>
<dbReference type="Pfam" id="PF13223">
    <property type="entry name" value="DUF4031"/>
    <property type="match status" value="1"/>
</dbReference>
<dbReference type="InterPro" id="IPR027478">
    <property type="entry name" value="LdcA_N"/>
</dbReference>
<keyword evidence="3" id="KW-0645">Protease</keyword>
<evidence type="ECO:0000256" key="2">
    <source>
        <dbReference type="ARBA" id="ARBA00022645"/>
    </source>
</evidence>
<dbReference type="InterPro" id="IPR025109">
    <property type="entry name" value="DUF4031"/>
</dbReference>
<dbReference type="CDD" id="cd07025">
    <property type="entry name" value="Peptidase_S66"/>
    <property type="match status" value="1"/>
</dbReference>
<protein>
    <submittedName>
        <fullName evidence="9">Muramoyltetrapeptide carboxypeptidase</fullName>
        <ecNumber evidence="9">3.4.17.13</ecNumber>
    </submittedName>
</protein>
<evidence type="ECO:0000256" key="3">
    <source>
        <dbReference type="ARBA" id="ARBA00022670"/>
    </source>
</evidence>
<sequence length="398" mass="41071">MLLIDPPGVHGPGGGLWSHLASDASYEELHDFAASLGIPRRGFDGDHYDVPAVLHDRVVAAGAVPVSSRELAARLVAAGLRRRRTGRPGRRAVGRVLLAPPPLRPGARVAVVAPSGPVDPARLAAGVALLRDWGLVVDEPVLPPPGEQPWLASTDAERAADLERAWLDEGVDAVWCARGGSGAHRVVDLLDWTALLEVRPPLLVGFSDTTALHEAVASRLGLVTVHGPVVAMLPDLDPAALAATRALVLEGRVDDLLGAPLLPGRAEGPLVGGNLTVLAAGAGTPTSRPARGCVAVLEDVAEPAYRLDRALTQLLRAGWFDGVHGVACGAFTDCGDPAVVRSLLRARLAPLGVPVVVDLPVGHQPANRPLPLGARAALDGDAGVLRVPDPLGPGAGRS</sequence>
<keyword evidence="2 9" id="KW-0121">Carboxypeptidase</keyword>
<dbReference type="Gene3D" id="3.50.30.60">
    <property type="entry name" value="LD-carboxypeptidase A C-terminal domain-like"/>
    <property type="match status" value="1"/>
</dbReference>
<evidence type="ECO:0000313" key="9">
    <source>
        <dbReference type="EMBL" id="NYG54874.1"/>
    </source>
</evidence>
<dbReference type="GO" id="GO:0106415">
    <property type="term" value="F:muramoyltetrapeptide carboxypeptidase activity"/>
    <property type="evidence" value="ECO:0007669"/>
    <property type="project" value="UniProtKB-EC"/>
</dbReference>
<keyword evidence="4 9" id="KW-0378">Hydrolase</keyword>
<dbReference type="SUPFAM" id="SSF141986">
    <property type="entry name" value="LD-carboxypeptidase A C-terminal domain-like"/>
    <property type="match status" value="1"/>
</dbReference>
<evidence type="ECO:0000256" key="1">
    <source>
        <dbReference type="ARBA" id="ARBA00010233"/>
    </source>
</evidence>
<dbReference type="InterPro" id="IPR040921">
    <property type="entry name" value="Peptidase_S66C"/>
</dbReference>
<comment type="caution">
    <text evidence="9">The sequence shown here is derived from an EMBL/GenBank/DDBJ whole genome shotgun (WGS) entry which is preliminary data.</text>
</comment>
<reference evidence="9 10" key="1">
    <citation type="submission" date="2020-07" db="EMBL/GenBank/DDBJ databases">
        <title>Sequencing the genomes of 1000 actinobacteria strains.</title>
        <authorList>
            <person name="Klenk H.-P."/>
        </authorList>
    </citation>
    <scope>NUCLEOTIDE SEQUENCE [LARGE SCALE GENOMIC DNA]</scope>
    <source>
        <strain evidence="9 10">DSM 24552</strain>
    </source>
</reference>
<dbReference type="PANTHER" id="PTHR30237:SF2">
    <property type="entry name" value="MUREIN TETRAPEPTIDE CARBOXYPEPTIDASE"/>
    <property type="match status" value="1"/>
</dbReference>
<dbReference type="GO" id="GO:0008236">
    <property type="term" value="F:serine-type peptidase activity"/>
    <property type="evidence" value="ECO:0007669"/>
    <property type="project" value="UniProtKB-KW"/>
</dbReference>
<dbReference type="SUPFAM" id="SSF52317">
    <property type="entry name" value="Class I glutamine amidotransferase-like"/>
    <property type="match status" value="1"/>
</dbReference>
<evidence type="ECO:0000256" key="5">
    <source>
        <dbReference type="ARBA" id="ARBA00022825"/>
    </source>
</evidence>
<dbReference type="PANTHER" id="PTHR30237">
    <property type="entry name" value="MURAMOYLTETRAPEPTIDE CARBOXYPEPTIDASE"/>
    <property type="match status" value="1"/>
</dbReference>
<dbReference type="Pfam" id="PF02016">
    <property type="entry name" value="Peptidase_S66"/>
    <property type="match status" value="1"/>
</dbReference>
<comment type="similarity">
    <text evidence="1">Belongs to the peptidase S66 family.</text>
</comment>
<evidence type="ECO:0000256" key="4">
    <source>
        <dbReference type="ARBA" id="ARBA00022801"/>
    </source>
</evidence>
<evidence type="ECO:0000259" key="6">
    <source>
        <dbReference type="Pfam" id="PF02016"/>
    </source>
</evidence>
<evidence type="ECO:0000259" key="8">
    <source>
        <dbReference type="Pfam" id="PF17676"/>
    </source>
</evidence>
<feature type="domain" description="DUF4031" evidence="7">
    <location>
        <begin position="3"/>
        <end position="77"/>
    </location>
</feature>
<name>A0A7Y9RT71_9ACTN</name>
<keyword evidence="10" id="KW-1185">Reference proteome</keyword>
<gene>
    <name evidence="9" type="ORF">BJ989_001178</name>
</gene>
<feature type="domain" description="LD-carboxypeptidase C-terminal" evidence="8">
    <location>
        <begin position="267"/>
        <end position="378"/>
    </location>
</feature>
<dbReference type="AlphaFoldDB" id="A0A7Y9RT71"/>
<dbReference type="InterPro" id="IPR040449">
    <property type="entry name" value="Peptidase_S66_N"/>
</dbReference>
<accession>A0A7Y9RT71</accession>
<dbReference type="InterPro" id="IPR029062">
    <property type="entry name" value="Class_I_gatase-like"/>
</dbReference>